<reference evidence="2" key="1">
    <citation type="submission" date="2022-06" db="EMBL/GenBank/DDBJ databases">
        <title>Diverse halophilic archaea isolated from saline environments.</title>
        <authorList>
            <person name="Cui H.-L."/>
        </authorList>
    </citation>
    <scope>NUCLEOTIDE SEQUENCE</scope>
    <source>
        <strain evidence="2">WLHS1</strain>
    </source>
</reference>
<protein>
    <submittedName>
        <fullName evidence="2">Uncharacterized protein</fullName>
    </submittedName>
</protein>
<evidence type="ECO:0000256" key="1">
    <source>
        <dbReference type="SAM" id="MobiDB-lite"/>
    </source>
</evidence>
<accession>A0A9E7SVS3</accession>
<dbReference type="EMBL" id="CP100355">
    <property type="protein sequence ID" value="UTF54760.1"/>
    <property type="molecule type" value="Genomic_DNA"/>
</dbReference>
<name>A0A9E7SVS3_9EURY</name>
<feature type="region of interest" description="Disordered" evidence="1">
    <location>
        <begin position="248"/>
        <end position="380"/>
    </location>
</feature>
<feature type="compositionally biased region" description="Polar residues" evidence="1">
    <location>
        <begin position="325"/>
        <end position="346"/>
    </location>
</feature>
<dbReference type="RefSeq" id="WP_254159466.1">
    <property type="nucleotide sequence ID" value="NZ_CP100355.1"/>
</dbReference>
<dbReference type="KEGG" id="sawl:NGM29_05685"/>
<dbReference type="Proteomes" id="UP001056855">
    <property type="component" value="Chromosome"/>
</dbReference>
<feature type="compositionally biased region" description="Acidic residues" evidence="1">
    <location>
        <begin position="282"/>
        <end position="323"/>
    </location>
</feature>
<evidence type="ECO:0000313" key="2">
    <source>
        <dbReference type="EMBL" id="UTF54760.1"/>
    </source>
</evidence>
<evidence type="ECO:0000313" key="3">
    <source>
        <dbReference type="Proteomes" id="UP001056855"/>
    </source>
</evidence>
<feature type="compositionally biased region" description="Polar residues" evidence="1">
    <location>
        <begin position="353"/>
        <end position="368"/>
    </location>
</feature>
<dbReference type="GeneID" id="73289517"/>
<keyword evidence="3" id="KW-1185">Reference proteome</keyword>
<proteinExistence type="predicted"/>
<gene>
    <name evidence="2" type="ORF">NGM29_05685</name>
</gene>
<dbReference type="AlphaFoldDB" id="A0A9E7SVS3"/>
<sequence>MQPRSSTLAIGAALLVVVSLALAGPVGGAGYELTVAESIATPPQTVDIEGETFPVEGVAAIEPGDPIVTTVRAPAGFRLYLYNEAGQSEYKEGWDHTGGTMHVTLGTADDALDTTTLEPGTYLLSLRDNERRSVHPVVIQGYEISLKAPSSIEPTEDIELTATVEPIVVDGEPVLSDSPDEVTVALWDGENAAEVTLEHTGAGEYEATLDAATLGAGTYELYGGVMESNPDGEYPTAIAVTDGPELTITEESSGSDEAPGSGGSTGGGDVDESEPTKPETNQTEEDTQLDDRSDDNESTDSGDELDNTNDTGDEVVEDDDGQPGEENTANESENGSTPDGENSTATPDRPDNESTVLKPNKTGSNDGQSETESDELGNPSGVLTLIGIILGLGAVQRRQTH</sequence>
<organism evidence="2 3">
    <name type="scientific">Natronosalvus rutilus</name>
    <dbReference type="NCBI Taxonomy" id="2953753"/>
    <lineage>
        <taxon>Archaea</taxon>
        <taxon>Methanobacteriati</taxon>
        <taxon>Methanobacteriota</taxon>
        <taxon>Stenosarchaea group</taxon>
        <taxon>Halobacteria</taxon>
        <taxon>Halobacteriales</taxon>
        <taxon>Natrialbaceae</taxon>
        <taxon>Natronosalvus</taxon>
    </lineage>
</organism>